<dbReference type="InterPro" id="IPR053007">
    <property type="entry name" value="CYP450_monoxygenase_sec-met"/>
</dbReference>
<keyword evidence="4 5" id="KW-0408">Iron</keyword>
<dbReference type="GO" id="GO:0016705">
    <property type="term" value="F:oxidoreductase activity, acting on paired donors, with incorporation or reduction of molecular oxygen"/>
    <property type="evidence" value="ECO:0007669"/>
    <property type="project" value="InterPro"/>
</dbReference>
<evidence type="ECO:0000256" key="2">
    <source>
        <dbReference type="ARBA" id="ARBA00010617"/>
    </source>
</evidence>
<dbReference type="EMBL" id="AHHD01000421">
    <property type="protein sequence ID" value="EKG12979.1"/>
    <property type="molecule type" value="Genomic_DNA"/>
</dbReference>
<evidence type="ECO:0000313" key="6">
    <source>
        <dbReference type="EMBL" id="EKG12979.1"/>
    </source>
</evidence>
<dbReference type="InterPro" id="IPR036396">
    <property type="entry name" value="Cyt_P450_sf"/>
</dbReference>
<comment type="caution">
    <text evidence="6">The sequence shown here is derived from an EMBL/GenBank/DDBJ whole genome shotgun (WGS) entry which is preliminary data.</text>
</comment>
<dbReference type="GO" id="GO:0020037">
    <property type="term" value="F:heme binding"/>
    <property type="evidence" value="ECO:0007669"/>
    <property type="project" value="InterPro"/>
</dbReference>
<dbReference type="InParanoid" id="K2RRY2"/>
<dbReference type="PRINTS" id="PR00465">
    <property type="entry name" value="EP450IV"/>
</dbReference>
<comment type="similarity">
    <text evidence="2">Belongs to the cytochrome P450 family.</text>
</comment>
<accession>K2RRY2</accession>
<evidence type="ECO:0000256" key="4">
    <source>
        <dbReference type="ARBA" id="ARBA00023004"/>
    </source>
</evidence>
<dbReference type="GO" id="GO:0005506">
    <property type="term" value="F:iron ion binding"/>
    <property type="evidence" value="ECO:0007669"/>
    <property type="project" value="InterPro"/>
</dbReference>
<gene>
    <name evidence="6" type="ORF">MPH_09897</name>
</gene>
<protein>
    <submittedName>
        <fullName evidence="6">Cytochrome P450</fullName>
    </submittedName>
</protein>
<evidence type="ECO:0000256" key="1">
    <source>
        <dbReference type="ARBA" id="ARBA00001971"/>
    </source>
</evidence>
<dbReference type="SUPFAM" id="SSF48264">
    <property type="entry name" value="Cytochrome P450"/>
    <property type="match status" value="1"/>
</dbReference>
<evidence type="ECO:0000256" key="5">
    <source>
        <dbReference type="PIRSR" id="PIRSR602403-1"/>
    </source>
</evidence>
<dbReference type="AlphaFoldDB" id="K2RRY2"/>
<proteinExistence type="inferred from homology"/>
<evidence type="ECO:0000313" key="7">
    <source>
        <dbReference type="Proteomes" id="UP000007129"/>
    </source>
</evidence>
<dbReference type="eggNOG" id="KOG0684">
    <property type="taxonomic scope" value="Eukaryota"/>
</dbReference>
<reference evidence="6 7" key="1">
    <citation type="journal article" date="2012" name="BMC Genomics">
        <title>Tools to kill: Genome of one of the most destructive plant pathogenic fungi Macrophomina phaseolina.</title>
        <authorList>
            <person name="Islam M.S."/>
            <person name="Haque M.S."/>
            <person name="Islam M.M."/>
            <person name="Emdad E.M."/>
            <person name="Halim A."/>
            <person name="Hossen Q.M.M."/>
            <person name="Hossain M.Z."/>
            <person name="Ahmed B."/>
            <person name="Rahim S."/>
            <person name="Rahman M.S."/>
            <person name="Alam M.M."/>
            <person name="Hou S."/>
            <person name="Wan X."/>
            <person name="Saito J.A."/>
            <person name="Alam M."/>
        </authorList>
    </citation>
    <scope>NUCLEOTIDE SEQUENCE [LARGE SCALE GENOMIC DNA]</scope>
    <source>
        <strain evidence="6 7">MS6</strain>
    </source>
</reference>
<dbReference type="Pfam" id="PF00067">
    <property type="entry name" value="p450"/>
    <property type="match status" value="1"/>
</dbReference>
<keyword evidence="3 5" id="KW-0479">Metal-binding</keyword>
<dbReference type="GO" id="GO:0004497">
    <property type="term" value="F:monooxygenase activity"/>
    <property type="evidence" value="ECO:0007669"/>
    <property type="project" value="InterPro"/>
</dbReference>
<feature type="binding site" description="axial binding residue" evidence="5">
    <location>
        <position position="438"/>
    </location>
    <ligand>
        <name>heme</name>
        <dbReference type="ChEBI" id="CHEBI:30413"/>
    </ligand>
    <ligandPart>
        <name>Fe</name>
        <dbReference type="ChEBI" id="CHEBI:18248"/>
    </ligandPart>
</feature>
<dbReference type="CDD" id="cd11040">
    <property type="entry name" value="CYP7_CYP8-like"/>
    <property type="match status" value="1"/>
</dbReference>
<dbReference type="VEuPathDB" id="FungiDB:MPH_09897"/>
<comment type="cofactor">
    <cofactor evidence="1 5">
        <name>heme</name>
        <dbReference type="ChEBI" id="CHEBI:30413"/>
    </cofactor>
</comment>
<dbReference type="Proteomes" id="UP000007129">
    <property type="component" value="Unassembled WGS sequence"/>
</dbReference>
<dbReference type="HOGENOM" id="CLU_018012_4_2_1"/>
<sequence>MLDSMDSSTFVLVCALACAAAVLIAHRIPTRDPREPPFLGHKIPLIGHALGLIRHGQRYPLQLSAAHPELPIFTLDVLAAKFYVVNSPDLISPIQRNSRALSFEYFINLSASAFLGVKGPGMELLREEQKGGGGLGAKIAHAMNPTLLGDGLDRMNETMIAYLKTSIDQLGASSAPEHDLVAWCRHAITIAATDSAYGKLNPYKDPRLEEAFWLMEQNLEKFMTHPFPHLTAPKVFAARESLVRAFTSYYARDGLPADASAMVHARFATQHATGATLADTARLEAGMALGLLTNTVPAAFWTLYEICSRPELLADVRAEIAAHALRARADGVLVVDLAALRDECELLVSVFQEMLRTRSRALPMRMVYEDVLLNGKHLLKQGAIVQMPSPRFHRHEGVWGETSSTFNARHFARNGEGSGGGKKKMPGFLAFGISPSLCPGRHFATGEVLALVAMLLLRFDVMPAGGQGWEVGREAQASVAASFDLPAEAFRVRFEARKEYEGKAWAYAVTPGRGRFGLIVG</sequence>
<dbReference type="InterPro" id="IPR001128">
    <property type="entry name" value="Cyt_P450"/>
</dbReference>
<organism evidence="6 7">
    <name type="scientific">Macrophomina phaseolina (strain MS6)</name>
    <name type="common">Charcoal rot fungus</name>
    <dbReference type="NCBI Taxonomy" id="1126212"/>
    <lineage>
        <taxon>Eukaryota</taxon>
        <taxon>Fungi</taxon>
        <taxon>Dikarya</taxon>
        <taxon>Ascomycota</taxon>
        <taxon>Pezizomycotina</taxon>
        <taxon>Dothideomycetes</taxon>
        <taxon>Dothideomycetes incertae sedis</taxon>
        <taxon>Botryosphaeriales</taxon>
        <taxon>Botryosphaeriaceae</taxon>
        <taxon>Macrophomina</taxon>
    </lineage>
</organism>
<dbReference type="OrthoDB" id="1470350at2759"/>
<dbReference type="PANTHER" id="PTHR47582">
    <property type="entry name" value="P450, PUTATIVE (EUROFUNG)-RELATED"/>
    <property type="match status" value="1"/>
</dbReference>
<evidence type="ECO:0000256" key="3">
    <source>
        <dbReference type="ARBA" id="ARBA00022723"/>
    </source>
</evidence>
<name>K2RRY2_MACPH</name>
<dbReference type="Gene3D" id="1.10.630.10">
    <property type="entry name" value="Cytochrome P450"/>
    <property type="match status" value="1"/>
</dbReference>
<dbReference type="PANTHER" id="PTHR47582:SF1">
    <property type="entry name" value="P450, PUTATIVE (EUROFUNG)-RELATED"/>
    <property type="match status" value="1"/>
</dbReference>
<dbReference type="STRING" id="1126212.K2RRY2"/>
<dbReference type="InterPro" id="IPR002403">
    <property type="entry name" value="Cyt_P450_E_grp-IV"/>
</dbReference>
<keyword evidence="5" id="KW-0349">Heme</keyword>